<comment type="subcellular location">
    <subcellularLocation>
        <location evidence="1">Membrane</location>
        <topology evidence="1">Multi-pass membrane protein</topology>
    </subcellularLocation>
</comment>
<feature type="domain" description="ABC transmembrane type-1" evidence="6">
    <location>
        <begin position="1"/>
        <end position="280"/>
    </location>
</feature>
<organism evidence="7">
    <name type="scientific">marine metagenome</name>
    <dbReference type="NCBI Taxonomy" id="408172"/>
    <lineage>
        <taxon>unclassified sequences</taxon>
        <taxon>metagenomes</taxon>
        <taxon>ecological metagenomes</taxon>
    </lineage>
</organism>
<feature type="transmembrane region" description="Helical" evidence="5">
    <location>
        <begin position="217"/>
        <end position="241"/>
    </location>
</feature>
<dbReference type="PROSITE" id="PS50929">
    <property type="entry name" value="ABC_TM1F"/>
    <property type="match status" value="1"/>
</dbReference>
<dbReference type="Pfam" id="PF00664">
    <property type="entry name" value="ABC_membrane"/>
    <property type="match status" value="1"/>
</dbReference>
<dbReference type="PANTHER" id="PTHR43394">
    <property type="entry name" value="ATP-DEPENDENT PERMEASE MDL1, MITOCHONDRIAL"/>
    <property type="match status" value="1"/>
</dbReference>
<feature type="transmembrane region" description="Helical" evidence="5">
    <location>
        <begin position="33"/>
        <end position="51"/>
    </location>
</feature>
<dbReference type="InterPro" id="IPR036640">
    <property type="entry name" value="ABC1_TM_sf"/>
</dbReference>
<name>A0A382EP95_9ZZZZ</name>
<feature type="transmembrane region" description="Helical" evidence="5">
    <location>
        <begin position="247"/>
        <end position="265"/>
    </location>
</feature>
<dbReference type="AlphaFoldDB" id="A0A382EP95"/>
<dbReference type="EMBL" id="UINC01045205">
    <property type="protein sequence ID" value="SVB51677.1"/>
    <property type="molecule type" value="Genomic_DNA"/>
</dbReference>
<dbReference type="InterPro" id="IPR039421">
    <property type="entry name" value="Type_1_exporter"/>
</dbReference>
<accession>A0A382EP95</accession>
<gene>
    <name evidence="7" type="ORF">METZ01_LOCUS204531</name>
</gene>
<dbReference type="GO" id="GO:0015421">
    <property type="term" value="F:ABC-type oligopeptide transporter activity"/>
    <property type="evidence" value="ECO:0007669"/>
    <property type="project" value="TreeGrafter"/>
</dbReference>
<feature type="transmembrane region" description="Helical" evidence="5">
    <location>
        <begin position="113"/>
        <end position="133"/>
    </location>
</feature>
<dbReference type="SUPFAM" id="SSF90123">
    <property type="entry name" value="ABC transporter transmembrane region"/>
    <property type="match status" value="1"/>
</dbReference>
<evidence type="ECO:0000259" key="6">
    <source>
        <dbReference type="PROSITE" id="PS50929"/>
    </source>
</evidence>
<evidence type="ECO:0000256" key="2">
    <source>
        <dbReference type="ARBA" id="ARBA00022692"/>
    </source>
</evidence>
<protein>
    <recommendedName>
        <fullName evidence="6">ABC transmembrane type-1 domain-containing protein</fullName>
    </recommendedName>
</protein>
<evidence type="ECO:0000256" key="3">
    <source>
        <dbReference type="ARBA" id="ARBA00022989"/>
    </source>
</evidence>
<dbReference type="GO" id="GO:0016020">
    <property type="term" value="C:membrane"/>
    <property type="evidence" value="ECO:0007669"/>
    <property type="project" value="UniProtKB-SubCell"/>
</dbReference>
<reference evidence="7" key="1">
    <citation type="submission" date="2018-05" db="EMBL/GenBank/DDBJ databases">
        <authorList>
            <person name="Lanie J.A."/>
            <person name="Ng W.-L."/>
            <person name="Kazmierczak K.M."/>
            <person name="Andrzejewski T.M."/>
            <person name="Davidsen T.M."/>
            <person name="Wayne K.J."/>
            <person name="Tettelin H."/>
            <person name="Glass J.I."/>
            <person name="Rusch D."/>
            <person name="Podicherti R."/>
            <person name="Tsui H.-C.T."/>
            <person name="Winkler M.E."/>
        </authorList>
    </citation>
    <scope>NUCLEOTIDE SEQUENCE</scope>
</reference>
<dbReference type="InterPro" id="IPR011527">
    <property type="entry name" value="ABC1_TM_dom"/>
</dbReference>
<dbReference type="PANTHER" id="PTHR43394:SF1">
    <property type="entry name" value="ATP-BINDING CASSETTE SUB-FAMILY B MEMBER 10, MITOCHONDRIAL"/>
    <property type="match status" value="1"/>
</dbReference>
<evidence type="ECO:0000256" key="1">
    <source>
        <dbReference type="ARBA" id="ARBA00004141"/>
    </source>
</evidence>
<proteinExistence type="predicted"/>
<keyword evidence="3 5" id="KW-1133">Transmembrane helix</keyword>
<evidence type="ECO:0000256" key="5">
    <source>
        <dbReference type="SAM" id="Phobius"/>
    </source>
</evidence>
<dbReference type="Gene3D" id="1.20.1560.10">
    <property type="entry name" value="ABC transporter type 1, transmembrane domain"/>
    <property type="match status" value="1"/>
</dbReference>
<sequence length="333" mass="37074">MALAVAGGKLLVPLTIKEVLDRGITTSGVNVNSVLFFSLIAMFLSIAGMALGKATYYRLAKTAEDVLMGLRIRAFEHLHKLSIADHVQARKGAYTARVTSDVETLTQFAQWGAIAWIINSIQILAVLVIMVVYSWHLSIVTLLVHAPLFPVLKWMQRRQLRAHDRVRSRVSDTLSVVSESIQGVDVVRAYGYRRKTRSKLHHAIDDQYKEQMVAQKYFSFVLPITDIIGVAAIAAVVGAGVYWGPDWGVTSGELIAFVFLSNLLVMPISELGEVLNQTQTALAGWWKVLEVLDKEIEVKEPHQGLTLPNSPLDVKVEELDFSYPNNLMKNYVC</sequence>
<evidence type="ECO:0000313" key="7">
    <source>
        <dbReference type="EMBL" id="SVB51677.1"/>
    </source>
</evidence>
<feature type="non-terminal residue" evidence="7">
    <location>
        <position position="333"/>
    </location>
</feature>
<dbReference type="GO" id="GO:0005524">
    <property type="term" value="F:ATP binding"/>
    <property type="evidence" value="ECO:0007669"/>
    <property type="project" value="InterPro"/>
</dbReference>
<keyword evidence="2 5" id="KW-0812">Transmembrane</keyword>
<keyword evidence="4 5" id="KW-0472">Membrane</keyword>
<evidence type="ECO:0000256" key="4">
    <source>
        <dbReference type="ARBA" id="ARBA00023136"/>
    </source>
</evidence>